<evidence type="ECO:0008006" key="3">
    <source>
        <dbReference type="Google" id="ProtNLM"/>
    </source>
</evidence>
<gene>
    <name evidence="1" type="ORF">EV702DRAFT_963261</name>
</gene>
<organism evidence="1 2">
    <name type="scientific">Suillus placidus</name>
    <dbReference type="NCBI Taxonomy" id="48579"/>
    <lineage>
        <taxon>Eukaryota</taxon>
        <taxon>Fungi</taxon>
        <taxon>Dikarya</taxon>
        <taxon>Basidiomycota</taxon>
        <taxon>Agaricomycotina</taxon>
        <taxon>Agaricomycetes</taxon>
        <taxon>Agaricomycetidae</taxon>
        <taxon>Boletales</taxon>
        <taxon>Suillineae</taxon>
        <taxon>Suillaceae</taxon>
        <taxon>Suillus</taxon>
    </lineage>
</organism>
<sequence length="165" mass="17608">MGSADYHDTAAIVATNAVREVLNAHKAAASCTANKKLVVCAALDKCTGQELSCEECDMLLKLNVGGLKSSSPLPGHVTLYEGMPIVLRLHNLSTDLGITNGLQGVVRTIWTDICPAGFTYATCVLVHFPDSKIHLTGLPPAHYPIILPHGPLPPWSVLVQLFLKS</sequence>
<accession>A0A9P7D5C2</accession>
<dbReference type="AlphaFoldDB" id="A0A9P7D5C2"/>
<reference evidence="1" key="1">
    <citation type="journal article" date="2020" name="New Phytol.">
        <title>Comparative genomics reveals dynamic genome evolution in host specialist ectomycorrhizal fungi.</title>
        <authorList>
            <person name="Lofgren L.A."/>
            <person name="Nguyen N.H."/>
            <person name="Vilgalys R."/>
            <person name="Ruytinx J."/>
            <person name="Liao H.L."/>
            <person name="Branco S."/>
            <person name="Kuo A."/>
            <person name="LaButti K."/>
            <person name="Lipzen A."/>
            <person name="Andreopoulos W."/>
            <person name="Pangilinan J."/>
            <person name="Riley R."/>
            <person name="Hundley H."/>
            <person name="Na H."/>
            <person name="Barry K."/>
            <person name="Grigoriev I.V."/>
            <person name="Stajich J.E."/>
            <person name="Kennedy P.G."/>
        </authorList>
    </citation>
    <scope>NUCLEOTIDE SEQUENCE</scope>
    <source>
        <strain evidence="1">DOB743</strain>
    </source>
</reference>
<dbReference type="Proteomes" id="UP000714275">
    <property type="component" value="Unassembled WGS sequence"/>
</dbReference>
<dbReference type="OrthoDB" id="432234at2759"/>
<evidence type="ECO:0000313" key="2">
    <source>
        <dbReference type="Proteomes" id="UP000714275"/>
    </source>
</evidence>
<comment type="caution">
    <text evidence="1">The sequence shown here is derived from an EMBL/GenBank/DDBJ whole genome shotgun (WGS) entry which is preliminary data.</text>
</comment>
<keyword evidence="2" id="KW-1185">Reference proteome</keyword>
<protein>
    <recommendedName>
        <fullName evidence="3">DNA helicase</fullName>
    </recommendedName>
</protein>
<name>A0A9P7D5C2_9AGAM</name>
<dbReference type="EMBL" id="JABBWD010000007">
    <property type="protein sequence ID" value="KAG1780885.1"/>
    <property type="molecule type" value="Genomic_DNA"/>
</dbReference>
<evidence type="ECO:0000313" key="1">
    <source>
        <dbReference type="EMBL" id="KAG1780885.1"/>
    </source>
</evidence>
<proteinExistence type="predicted"/>